<evidence type="ECO:0000313" key="2">
    <source>
        <dbReference type="EMBL" id="PLW77604.1"/>
    </source>
</evidence>
<dbReference type="EMBL" id="PKUQ01000016">
    <property type="protein sequence ID" value="PLW77604.1"/>
    <property type="molecule type" value="Genomic_DNA"/>
</dbReference>
<feature type="domain" description="MnmC-like methyltransferase" evidence="1">
    <location>
        <begin position="128"/>
        <end position="247"/>
    </location>
</feature>
<dbReference type="InterPro" id="IPR008471">
    <property type="entry name" value="MnmC-like_methylTransf"/>
</dbReference>
<dbReference type="GO" id="GO:0016645">
    <property type="term" value="F:oxidoreductase activity, acting on the CH-NH group of donors"/>
    <property type="evidence" value="ECO:0007669"/>
    <property type="project" value="InterPro"/>
</dbReference>
<comment type="caution">
    <text evidence="2">The sequence shown here is derived from an EMBL/GenBank/DDBJ whole genome shotgun (WGS) entry which is preliminary data.</text>
</comment>
<evidence type="ECO:0000259" key="1">
    <source>
        <dbReference type="Pfam" id="PF05430"/>
    </source>
</evidence>
<dbReference type="Proteomes" id="UP000234881">
    <property type="component" value="Unassembled WGS sequence"/>
</dbReference>
<dbReference type="AlphaFoldDB" id="A0A2N5XSX3"/>
<dbReference type="PANTHER" id="PTHR39963:SF1">
    <property type="entry name" value="MNMC-LIKE METHYLTRANSFERASE DOMAIN-CONTAINING PROTEIN"/>
    <property type="match status" value="1"/>
</dbReference>
<reference evidence="2 3" key="1">
    <citation type="submission" date="2018-01" db="EMBL/GenBank/DDBJ databases">
        <title>The draft genome sequence of Cohaesibacter sp. H1304.</title>
        <authorList>
            <person name="Wang N.-N."/>
            <person name="Du Z.-J."/>
        </authorList>
    </citation>
    <scope>NUCLEOTIDE SEQUENCE [LARGE SCALE GENOMIC DNA]</scope>
    <source>
        <strain evidence="2 3">H1304</strain>
    </source>
</reference>
<evidence type="ECO:0000313" key="3">
    <source>
        <dbReference type="Proteomes" id="UP000234881"/>
    </source>
</evidence>
<protein>
    <submittedName>
        <fullName evidence="2">tRNA 5-methylaminomethyl-2-thiouridine synthase</fullName>
    </submittedName>
</protein>
<dbReference type="Gene3D" id="3.40.50.150">
    <property type="entry name" value="Vaccinia Virus protein VP39"/>
    <property type="match status" value="1"/>
</dbReference>
<dbReference type="NCBIfam" id="NF033855">
    <property type="entry name" value="tRNA_MNMC2"/>
    <property type="match status" value="1"/>
</dbReference>
<keyword evidence="3" id="KW-1185">Reference proteome</keyword>
<dbReference type="GO" id="GO:0004808">
    <property type="term" value="F:tRNA (5-methylaminomethyl-2-thiouridylate)(34)-methyltransferase activity"/>
    <property type="evidence" value="ECO:0007669"/>
    <property type="project" value="InterPro"/>
</dbReference>
<dbReference type="Pfam" id="PF05430">
    <property type="entry name" value="Methyltransf_30"/>
    <property type="match status" value="1"/>
</dbReference>
<organism evidence="2 3">
    <name type="scientific">Cohaesibacter celericrescens</name>
    <dbReference type="NCBI Taxonomy" id="2067669"/>
    <lineage>
        <taxon>Bacteria</taxon>
        <taxon>Pseudomonadati</taxon>
        <taxon>Pseudomonadota</taxon>
        <taxon>Alphaproteobacteria</taxon>
        <taxon>Hyphomicrobiales</taxon>
        <taxon>Cohaesibacteraceae</taxon>
    </lineage>
</organism>
<accession>A0A2N5XSX3</accession>
<name>A0A2N5XSX3_9HYPH</name>
<dbReference type="PANTHER" id="PTHR39963">
    <property type="entry name" value="SLL0983 PROTEIN"/>
    <property type="match status" value="1"/>
</dbReference>
<dbReference type="InterPro" id="IPR047785">
    <property type="entry name" value="tRNA_MNMC2"/>
</dbReference>
<dbReference type="InterPro" id="IPR029063">
    <property type="entry name" value="SAM-dependent_MTases_sf"/>
</dbReference>
<dbReference type="OrthoDB" id="9786494at2"/>
<gene>
    <name evidence="2" type="ORF">C0081_09870</name>
</gene>
<sequence length="253" mass="28557">MPNTPELVWLDNLTPKSTRFDDTYYSRQNGLDETRYVFINGNKLPQRWQQGEAPLIGELGFGTGLNFLATWQAWLSVQNQQNKHISQTSNRPSIEKGTHNASKLTFLSVEKYPMPKQDLHMALSPWPELEPLGAKLLALWNPTYIGWQTLHFGAVTLLLFIGDAYEGLLTIPHSIDAWYLDGFNPKTNPELWSLDLLRTVSEASTPNATLASYTAAGWVRRNLQEAGFTIAKRKGFGHKRDMITGTKTISHIS</sequence>
<dbReference type="RefSeq" id="WP_101533621.1">
    <property type="nucleotide sequence ID" value="NZ_PKUQ01000016.1"/>
</dbReference>
<proteinExistence type="predicted"/>